<evidence type="ECO:0000256" key="8">
    <source>
        <dbReference type="ARBA" id="ARBA00023200"/>
    </source>
</evidence>
<protein>
    <recommendedName>
        <fullName evidence="5">Assembly protein G7</fullName>
    </recommendedName>
</protein>
<name>A0A223FMQ5_9POXV</name>
<comment type="similarity">
    <text evidence="3">Belongs to the chordopoxvirinae G7 family.</text>
</comment>
<comment type="subunit">
    <text evidence="4">Part of a complex composed of A30, G7, F10 kinase, A15, D2, D3, and J1.</text>
</comment>
<dbReference type="GO" id="GO:0044423">
    <property type="term" value="C:virion component"/>
    <property type="evidence" value="ECO:0007669"/>
    <property type="project" value="UniProtKB-KW"/>
</dbReference>
<accession>A0A223FMQ5</accession>
<evidence type="ECO:0000256" key="5">
    <source>
        <dbReference type="ARBA" id="ARBA00019431"/>
    </source>
</evidence>
<proteinExistence type="inferred from homology"/>
<evidence type="ECO:0000256" key="6">
    <source>
        <dbReference type="ARBA" id="ARBA00022553"/>
    </source>
</evidence>
<keyword evidence="7" id="KW-0946">Virion</keyword>
<dbReference type="OrthoDB" id="8822at10239"/>
<keyword evidence="8" id="KW-1035">Host cytoplasm</keyword>
<evidence type="ECO:0000256" key="2">
    <source>
        <dbReference type="ARBA" id="ARBA00004328"/>
    </source>
</evidence>
<evidence type="ECO:0000313" key="11">
    <source>
        <dbReference type="Proteomes" id="UP000217350"/>
    </source>
</evidence>
<evidence type="ECO:0000313" key="10">
    <source>
        <dbReference type="EMBL" id="AST09276.1"/>
    </source>
</evidence>
<evidence type="ECO:0000256" key="3">
    <source>
        <dbReference type="ARBA" id="ARBA00009079"/>
    </source>
</evidence>
<dbReference type="GO" id="GO:0030430">
    <property type="term" value="C:host cell cytoplasm"/>
    <property type="evidence" value="ECO:0007669"/>
    <property type="project" value="UniProtKB-SubCell"/>
</dbReference>
<keyword evidence="11" id="KW-1185">Reference proteome</keyword>
<evidence type="ECO:0000256" key="4">
    <source>
        <dbReference type="ARBA" id="ARBA00011362"/>
    </source>
</evidence>
<gene>
    <name evidence="10" type="ORF">Murmansk-081</name>
</gene>
<organism evidence="10">
    <name type="scientific">Murmansk poxvirus</name>
    <dbReference type="NCBI Taxonomy" id="2025359"/>
    <lineage>
        <taxon>Viruses</taxon>
        <taxon>Varidnaviria</taxon>
        <taxon>Bamfordvirae</taxon>
        <taxon>Nucleocytoviricota</taxon>
        <taxon>Pokkesviricetes</taxon>
        <taxon>Chitovirales</taxon>
        <taxon>Poxviridae</taxon>
        <taxon>Chordopoxvirinae</taxon>
        <taxon>Centapoxvirus</taxon>
        <taxon>Centapoxvirus microtuspox</taxon>
        <taxon>Murmansk microtuspox virus</taxon>
    </lineage>
</organism>
<reference evidence="10" key="1">
    <citation type="journal article" date="2017" name="Virus Genes">
        <title>Two novel poxviruses with unusual genome rearrangements: NY_014 and Murmansk.</title>
        <authorList>
            <person name="Smithson C."/>
            <person name="Meyer H."/>
            <person name="Gigante C.M."/>
            <person name="Gao J."/>
            <person name="Zhao H."/>
            <person name="Batra D."/>
            <person name="Damon I."/>
            <person name="Upton C."/>
            <person name="Li Y."/>
        </authorList>
    </citation>
    <scope>NUCLEOTIDE SEQUENCE [LARGE SCALE GENOMIC DNA]</scope>
    <source>
        <strain evidence="10">LEIV-11411</strain>
    </source>
</reference>
<keyword evidence="6" id="KW-0597">Phosphoprotein</keyword>
<dbReference type="EMBL" id="MF001304">
    <property type="protein sequence ID" value="AST09276.1"/>
    <property type="molecule type" value="Genomic_DNA"/>
</dbReference>
<dbReference type="InterPro" id="IPR008787">
    <property type="entry name" value="Poxvirus_G7"/>
</dbReference>
<dbReference type="Proteomes" id="UP000217350">
    <property type="component" value="Segment"/>
</dbReference>
<evidence type="ECO:0000256" key="9">
    <source>
        <dbReference type="ARBA" id="ARBA00025443"/>
    </source>
</evidence>
<comment type="subcellular location">
    <subcellularLocation>
        <location evidence="1">Host cytoplasm</location>
    </subcellularLocation>
    <subcellularLocation>
        <location evidence="2">Virion</location>
    </subcellularLocation>
</comment>
<dbReference type="Pfam" id="PF05503">
    <property type="entry name" value="Pox_G7"/>
    <property type="match status" value="1"/>
</dbReference>
<sequence>MTTTERQSSIFDIVSKCLVRNVLKDLPINTDYIESKAKQLCYCNQSKKESLINSIHSRCENDLVIRDKEHLLSVLDNLRCHSAYVCNTVEFWRLFNSLKRFTHTTSFFNTCKPTIMATLNTLITLILSNKLLYAAEMVECIESQLDASNKSFSQELAELLELKYALVNLVQYRILPMILGEPIVTAGFCGKDPISDYSAEADRLIELPVKTDIIDSAYNYLSKRGINPNNNVAEYIAGLKIEEVQTIANALPAIISSNGGSLNGNEIAMAATAAQSKGGTFLPNINEKQLMEYSKLLDIGKQYMKGYKTDGAVTSPITNNGNIATFIPISGSDMQKFTILEYLYIMRVIANNIKKKNESTKSNGVVMHINSPLKIINLPK</sequence>
<comment type="function">
    <text evidence="9">Late protein which is a part of a large complex required for early virion morphogenesis. This complex participates in the formation of virosomes and the incorporation of virosomal contents into nascent immature virions.</text>
</comment>
<evidence type="ECO:0000256" key="1">
    <source>
        <dbReference type="ARBA" id="ARBA00004192"/>
    </source>
</evidence>
<evidence type="ECO:0000256" key="7">
    <source>
        <dbReference type="ARBA" id="ARBA00022844"/>
    </source>
</evidence>